<keyword evidence="3" id="KW-0946">Virion</keyword>
<reference evidence="4" key="1">
    <citation type="submission" date="2019-05" db="EMBL/GenBank/DDBJ databases">
        <title>Metatranscriptomic reconstruction reveals RNA viruses with the potential to shape carbon cycling in soil.</title>
        <authorList>
            <person name="Starr E.P."/>
            <person name="Nuccio E."/>
            <person name="Pett-Ridge J."/>
            <person name="Banfield J.F."/>
            <person name="Firestone M.K."/>
        </authorList>
    </citation>
    <scope>NUCLEOTIDE SEQUENCE</scope>
    <source>
        <strain evidence="4">H2_Rhizo_Litter_49_scaffold_936</strain>
    </source>
</reference>
<dbReference type="EMBL" id="MN034719">
    <property type="protein sequence ID" value="QDH89251.1"/>
    <property type="molecule type" value="Genomic_RNA"/>
</dbReference>
<evidence type="ECO:0000256" key="3">
    <source>
        <dbReference type="ARBA" id="ARBA00022844"/>
    </source>
</evidence>
<evidence type="ECO:0000313" key="4">
    <source>
        <dbReference type="EMBL" id="QDH89251.1"/>
    </source>
</evidence>
<dbReference type="Gene3D" id="3.30.380.10">
    <property type="entry name" value="MS2 Viral Coat Protein"/>
    <property type="match status" value="1"/>
</dbReference>
<protein>
    <submittedName>
        <fullName evidence="4">Uncharacterized protein</fullName>
    </submittedName>
</protein>
<organism evidence="4">
    <name type="scientific">Leviviridae sp</name>
    <dbReference type="NCBI Taxonomy" id="2027243"/>
    <lineage>
        <taxon>Viruses</taxon>
        <taxon>Riboviria</taxon>
        <taxon>Orthornavirae</taxon>
        <taxon>Lenarviricota</taxon>
        <taxon>Leviviricetes</taxon>
        <taxon>Norzivirales</taxon>
        <taxon>Fiersviridae</taxon>
    </lineage>
</organism>
<comment type="subcellular location">
    <subcellularLocation>
        <location evidence="1">Virion</location>
    </subcellularLocation>
</comment>
<accession>A0A514D6K2</accession>
<dbReference type="GO" id="GO:0019028">
    <property type="term" value="C:viral capsid"/>
    <property type="evidence" value="ECO:0007669"/>
    <property type="project" value="UniProtKB-KW"/>
</dbReference>
<sequence length="144" mass="16029">MSAVTNIVLSDAQATPVAHTFIPLGPDKNGVWWWEDQTGTTSISFNRISMQLTRPLPASTGQNSDTRVNRVKIGVHTPKVEALGVADSGYTPSPTIAYTPRFVCEFIMSERALLQDRKDLRKYADFLLAETQLTNMVENLQNVF</sequence>
<name>A0A514D6K2_9VIRU</name>
<gene>
    <name evidence="4" type="ORF">H2RhizoLitter49936_000002</name>
</gene>
<dbReference type="InterPro" id="IPR015954">
    <property type="entry name" value="Phage_RNA-type_capsid"/>
</dbReference>
<proteinExistence type="predicted"/>
<keyword evidence="2" id="KW-0167">Capsid protein</keyword>
<evidence type="ECO:0000256" key="1">
    <source>
        <dbReference type="ARBA" id="ARBA00004328"/>
    </source>
</evidence>
<evidence type="ECO:0000256" key="2">
    <source>
        <dbReference type="ARBA" id="ARBA00022561"/>
    </source>
</evidence>